<keyword evidence="1" id="KW-1133">Transmembrane helix</keyword>
<dbReference type="AlphaFoldDB" id="A0A2H3D1V2"/>
<gene>
    <name evidence="2" type="ORF">ARMGADRAFT_1089743</name>
</gene>
<evidence type="ECO:0000313" key="2">
    <source>
        <dbReference type="EMBL" id="PBK82997.1"/>
    </source>
</evidence>
<evidence type="ECO:0000256" key="1">
    <source>
        <dbReference type="SAM" id="Phobius"/>
    </source>
</evidence>
<protein>
    <submittedName>
        <fullName evidence="2">Uncharacterized protein</fullName>
    </submittedName>
</protein>
<proteinExistence type="predicted"/>
<keyword evidence="3" id="KW-1185">Reference proteome</keyword>
<feature type="transmembrane region" description="Helical" evidence="1">
    <location>
        <begin position="132"/>
        <end position="151"/>
    </location>
</feature>
<evidence type="ECO:0000313" key="3">
    <source>
        <dbReference type="Proteomes" id="UP000217790"/>
    </source>
</evidence>
<dbReference type="InParanoid" id="A0A2H3D1V2"/>
<accession>A0A2H3D1V2</accession>
<name>A0A2H3D1V2_ARMGA</name>
<sequence length="165" mass="18534">MAMHREESDHTIKVYLTTIPEFVYVLINGTVYDNCGHCATPWSSHYAHGLYPFVCVQPSIANRVYFEAAGLVDQCFIPQHSCPYRDELTTSAMTTGYIFHVENPVTVGYLQIIERSGHPSCDNLHLNLLRSIGEGLVLLVLINAVVIILWLEGGELLRRSSRLLS</sequence>
<keyword evidence="1" id="KW-0812">Transmembrane</keyword>
<dbReference type="EMBL" id="KZ293710">
    <property type="protein sequence ID" value="PBK82997.1"/>
    <property type="molecule type" value="Genomic_DNA"/>
</dbReference>
<dbReference type="Proteomes" id="UP000217790">
    <property type="component" value="Unassembled WGS sequence"/>
</dbReference>
<reference evidence="3" key="1">
    <citation type="journal article" date="2017" name="Nat. Ecol. Evol.">
        <title>Genome expansion and lineage-specific genetic innovations in the forest pathogenic fungi Armillaria.</title>
        <authorList>
            <person name="Sipos G."/>
            <person name="Prasanna A.N."/>
            <person name="Walter M.C."/>
            <person name="O'Connor E."/>
            <person name="Balint B."/>
            <person name="Krizsan K."/>
            <person name="Kiss B."/>
            <person name="Hess J."/>
            <person name="Varga T."/>
            <person name="Slot J."/>
            <person name="Riley R."/>
            <person name="Boka B."/>
            <person name="Rigling D."/>
            <person name="Barry K."/>
            <person name="Lee J."/>
            <person name="Mihaltcheva S."/>
            <person name="LaButti K."/>
            <person name="Lipzen A."/>
            <person name="Waldron R."/>
            <person name="Moloney N.M."/>
            <person name="Sperisen C."/>
            <person name="Kredics L."/>
            <person name="Vagvoelgyi C."/>
            <person name="Patrignani A."/>
            <person name="Fitzpatrick D."/>
            <person name="Nagy I."/>
            <person name="Doyle S."/>
            <person name="Anderson J.B."/>
            <person name="Grigoriev I.V."/>
            <person name="Gueldener U."/>
            <person name="Muensterkoetter M."/>
            <person name="Nagy L.G."/>
        </authorList>
    </citation>
    <scope>NUCLEOTIDE SEQUENCE [LARGE SCALE GENOMIC DNA]</scope>
    <source>
        <strain evidence="3">Ar21-2</strain>
    </source>
</reference>
<organism evidence="2 3">
    <name type="scientific">Armillaria gallica</name>
    <name type="common">Bulbous honey fungus</name>
    <name type="synonym">Armillaria bulbosa</name>
    <dbReference type="NCBI Taxonomy" id="47427"/>
    <lineage>
        <taxon>Eukaryota</taxon>
        <taxon>Fungi</taxon>
        <taxon>Dikarya</taxon>
        <taxon>Basidiomycota</taxon>
        <taxon>Agaricomycotina</taxon>
        <taxon>Agaricomycetes</taxon>
        <taxon>Agaricomycetidae</taxon>
        <taxon>Agaricales</taxon>
        <taxon>Marasmiineae</taxon>
        <taxon>Physalacriaceae</taxon>
        <taxon>Armillaria</taxon>
    </lineage>
</organism>
<keyword evidence="1" id="KW-0472">Membrane</keyword>